<gene>
    <name evidence="4" type="ORF">DBRI1063_LOCUS8811</name>
</gene>
<dbReference type="EMBL" id="HBGN01013782">
    <property type="protein sequence ID" value="CAD9325797.1"/>
    <property type="molecule type" value="Transcribed_RNA"/>
</dbReference>
<protein>
    <submittedName>
        <fullName evidence="4">Uncharacterized protein</fullName>
    </submittedName>
</protein>
<feature type="chain" id="PRO_5030160288" evidence="3">
    <location>
        <begin position="24"/>
        <end position="189"/>
    </location>
</feature>
<evidence type="ECO:0000256" key="2">
    <source>
        <dbReference type="SAM" id="Phobius"/>
    </source>
</evidence>
<evidence type="ECO:0000256" key="3">
    <source>
        <dbReference type="SAM" id="SignalP"/>
    </source>
</evidence>
<organism evidence="4">
    <name type="scientific">Ditylum brightwellii</name>
    <dbReference type="NCBI Taxonomy" id="49249"/>
    <lineage>
        <taxon>Eukaryota</taxon>
        <taxon>Sar</taxon>
        <taxon>Stramenopiles</taxon>
        <taxon>Ochrophyta</taxon>
        <taxon>Bacillariophyta</taxon>
        <taxon>Mediophyceae</taxon>
        <taxon>Lithodesmiophycidae</taxon>
        <taxon>Lithodesmiales</taxon>
        <taxon>Lithodesmiaceae</taxon>
        <taxon>Ditylum</taxon>
    </lineage>
</organism>
<feature type="transmembrane region" description="Helical" evidence="2">
    <location>
        <begin position="116"/>
        <end position="137"/>
    </location>
</feature>
<proteinExistence type="predicted"/>
<feature type="signal peptide" evidence="3">
    <location>
        <begin position="1"/>
        <end position="23"/>
    </location>
</feature>
<evidence type="ECO:0000313" key="4">
    <source>
        <dbReference type="EMBL" id="CAD9325797.1"/>
    </source>
</evidence>
<feature type="region of interest" description="Disordered" evidence="1">
    <location>
        <begin position="166"/>
        <end position="189"/>
    </location>
</feature>
<feature type="compositionally biased region" description="Basic residues" evidence="1">
    <location>
        <begin position="173"/>
        <end position="189"/>
    </location>
</feature>
<keyword evidence="2" id="KW-1133">Transmembrane helix</keyword>
<name>A0A6U4A160_9STRA</name>
<keyword evidence="2" id="KW-0812">Transmembrane</keyword>
<dbReference type="AlphaFoldDB" id="A0A6U4A160"/>
<evidence type="ECO:0000256" key="1">
    <source>
        <dbReference type="SAM" id="MobiDB-lite"/>
    </source>
</evidence>
<sequence length="189" mass="21939">MFKSVLLFLALDYLLLSIYETRSLILDTIENSKASNVYTPIVIGGCCIALRCLRSTIFETDKVNVIAAYKLLTAIQLARIAGYASLYDMLPSDEEEESGEDISTVVEEDNNIMKRFIKIILFKDTFMLIFLFFSIFWETSGNIRKTRHEKEVTMQQEFIRAIHKKQEAVSHKGPSKKLKIRQRSRRREE</sequence>
<accession>A0A6U4A160</accession>
<keyword evidence="2" id="KW-0472">Membrane</keyword>
<reference evidence="4" key="1">
    <citation type="submission" date="2021-01" db="EMBL/GenBank/DDBJ databases">
        <authorList>
            <person name="Corre E."/>
            <person name="Pelletier E."/>
            <person name="Niang G."/>
            <person name="Scheremetjew M."/>
            <person name="Finn R."/>
            <person name="Kale V."/>
            <person name="Holt S."/>
            <person name="Cochrane G."/>
            <person name="Meng A."/>
            <person name="Brown T."/>
            <person name="Cohen L."/>
        </authorList>
    </citation>
    <scope>NUCLEOTIDE SEQUENCE</scope>
    <source>
        <strain evidence="4">Pop2</strain>
    </source>
</reference>
<keyword evidence="3" id="KW-0732">Signal</keyword>